<comment type="subcellular location">
    <subcellularLocation>
        <location evidence="1">Membrane</location>
        <topology evidence="1">Multi-pass membrane protein</topology>
    </subcellularLocation>
</comment>
<accession>A0ABS5VVR3</accession>
<dbReference type="InterPro" id="IPR050638">
    <property type="entry name" value="AA-Vitamin_Transporters"/>
</dbReference>
<comment type="caution">
    <text evidence="7">The sequence shown here is derived from an EMBL/GenBank/DDBJ whole genome shotgun (WGS) entry which is preliminary data.</text>
</comment>
<evidence type="ECO:0000256" key="5">
    <source>
        <dbReference type="SAM" id="Phobius"/>
    </source>
</evidence>
<evidence type="ECO:0000259" key="6">
    <source>
        <dbReference type="Pfam" id="PF00892"/>
    </source>
</evidence>
<dbReference type="RefSeq" id="WP_254155465.1">
    <property type="nucleotide sequence ID" value="NZ_JAHESD010000058.1"/>
</dbReference>
<feature type="transmembrane region" description="Helical" evidence="5">
    <location>
        <begin position="155"/>
        <end position="176"/>
    </location>
</feature>
<evidence type="ECO:0000256" key="2">
    <source>
        <dbReference type="ARBA" id="ARBA00022692"/>
    </source>
</evidence>
<name>A0ABS5VVR3_9BACT</name>
<feature type="transmembrane region" description="Helical" evidence="5">
    <location>
        <begin position="70"/>
        <end position="91"/>
    </location>
</feature>
<evidence type="ECO:0000256" key="1">
    <source>
        <dbReference type="ARBA" id="ARBA00004141"/>
    </source>
</evidence>
<gene>
    <name evidence="7" type="ORF">KK060_19675</name>
</gene>
<evidence type="ECO:0000313" key="7">
    <source>
        <dbReference type="EMBL" id="MBT1705520.1"/>
    </source>
</evidence>
<dbReference type="Gene3D" id="1.10.3730.20">
    <property type="match status" value="1"/>
</dbReference>
<evidence type="ECO:0000313" key="8">
    <source>
        <dbReference type="Proteomes" id="UP000772618"/>
    </source>
</evidence>
<organism evidence="7 8">
    <name type="scientific">Chryseosolibacter indicus</name>
    <dbReference type="NCBI Taxonomy" id="2782351"/>
    <lineage>
        <taxon>Bacteria</taxon>
        <taxon>Pseudomonadati</taxon>
        <taxon>Bacteroidota</taxon>
        <taxon>Cytophagia</taxon>
        <taxon>Cytophagales</taxon>
        <taxon>Chryseotaleaceae</taxon>
        <taxon>Chryseosolibacter</taxon>
    </lineage>
</organism>
<feature type="domain" description="EamA" evidence="6">
    <location>
        <begin position="157"/>
        <end position="292"/>
    </location>
</feature>
<dbReference type="Pfam" id="PF00892">
    <property type="entry name" value="EamA"/>
    <property type="match status" value="2"/>
</dbReference>
<feature type="transmembrane region" description="Helical" evidence="5">
    <location>
        <begin position="219"/>
        <end position="238"/>
    </location>
</feature>
<feature type="transmembrane region" description="Helical" evidence="5">
    <location>
        <begin position="250"/>
        <end position="269"/>
    </location>
</feature>
<reference evidence="7 8" key="1">
    <citation type="submission" date="2021-05" db="EMBL/GenBank/DDBJ databases">
        <title>A Polyphasic approach of four new species of the genus Ohtaekwangia: Ohtaekwangia histidinii sp. nov., Ohtaekwangia cretensis sp. nov., Ohtaekwangia indiensis sp. nov., Ohtaekwangia reichenbachii sp. nov. from diverse environment.</title>
        <authorList>
            <person name="Octaviana S."/>
        </authorList>
    </citation>
    <scope>NUCLEOTIDE SEQUENCE [LARGE SCALE GENOMIC DNA]</scope>
    <source>
        <strain evidence="7 8">PWU20</strain>
    </source>
</reference>
<feature type="domain" description="EamA" evidence="6">
    <location>
        <begin position="9"/>
        <end position="143"/>
    </location>
</feature>
<feature type="transmembrane region" description="Helical" evidence="5">
    <location>
        <begin position="7"/>
        <end position="32"/>
    </location>
</feature>
<feature type="transmembrane region" description="Helical" evidence="5">
    <location>
        <begin position="275"/>
        <end position="292"/>
    </location>
</feature>
<dbReference type="EMBL" id="JAHESD010000058">
    <property type="protein sequence ID" value="MBT1705520.1"/>
    <property type="molecule type" value="Genomic_DNA"/>
</dbReference>
<keyword evidence="4 5" id="KW-0472">Membrane</keyword>
<keyword evidence="2 5" id="KW-0812">Transmembrane</keyword>
<keyword evidence="3 5" id="KW-1133">Transmembrane helix</keyword>
<sequence>MNNNRSLLIAYIALAAVCIIWGTTYLALRIAVLHFPPFLFTAIRQTTAGLLLLTFMFTFGKAAFPSATHLARQAVGGFFMISMGNGLVAWAEMHVPSGVAAVICSLMPVLVIIINVMINKDERPTVPIILGLVIGLMGIVVMFGEYIGDFSKTEYIIGIILTFGAVISWASGSIWIKKKNLESNPFVNAGLQMFFGGVLLFPLSIAFDDLSSVKWSAEAAYALLYLIVFGSIIAYASYSYALRKLPMTIVSLYAYVNPLVAVILGWLVLNEKLNMQIVIAFVLTVAGIYIVNKGYQLRDAWKAQFSR</sequence>
<evidence type="ECO:0000256" key="4">
    <source>
        <dbReference type="ARBA" id="ARBA00023136"/>
    </source>
</evidence>
<dbReference type="InterPro" id="IPR000620">
    <property type="entry name" value="EamA_dom"/>
</dbReference>
<protein>
    <submittedName>
        <fullName evidence="7">EamA family transporter</fullName>
    </submittedName>
</protein>
<dbReference type="PANTHER" id="PTHR32322:SF14">
    <property type="entry name" value="PROTEIN PAGO"/>
    <property type="match status" value="1"/>
</dbReference>
<dbReference type="SUPFAM" id="SSF103481">
    <property type="entry name" value="Multidrug resistance efflux transporter EmrE"/>
    <property type="match status" value="2"/>
</dbReference>
<evidence type="ECO:0000256" key="3">
    <source>
        <dbReference type="ARBA" id="ARBA00022989"/>
    </source>
</evidence>
<dbReference type="Proteomes" id="UP000772618">
    <property type="component" value="Unassembled WGS sequence"/>
</dbReference>
<feature type="transmembrane region" description="Helical" evidence="5">
    <location>
        <begin position="188"/>
        <end position="207"/>
    </location>
</feature>
<feature type="transmembrane region" description="Helical" evidence="5">
    <location>
        <begin position="97"/>
        <end position="118"/>
    </location>
</feature>
<keyword evidence="8" id="KW-1185">Reference proteome</keyword>
<dbReference type="InterPro" id="IPR037185">
    <property type="entry name" value="EmrE-like"/>
</dbReference>
<dbReference type="PANTHER" id="PTHR32322">
    <property type="entry name" value="INNER MEMBRANE TRANSPORTER"/>
    <property type="match status" value="1"/>
</dbReference>
<feature type="transmembrane region" description="Helical" evidence="5">
    <location>
        <begin position="38"/>
        <end position="58"/>
    </location>
</feature>
<feature type="transmembrane region" description="Helical" evidence="5">
    <location>
        <begin position="125"/>
        <end position="143"/>
    </location>
</feature>
<proteinExistence type="predicted"/>